<dbReference type="Proteomes" id="UP000799444">
    <property type="component" value="Unassembled WGS sequence"/>
</dbReference>
<keyword evidence="2" id="KW-1185">Reference proteome</keyword>
<dbReference type="EMBL" id="ML996098">
    <property type="protein sequence ID" value="KAF2740929.1"/>
    <property type="molecule type" value="Genomic_DNA"/>
</dbReference>
<organism evidence="1 2">
    <name type="scientific">Polyplosphaeria fusca</name>
    <dbReference type="NCBI Taxonomy" id="682080"/>
    <lineage>
        <taxon>Eukaryota</taxon>
        <taxon>Fungi</taxon>
        <taxon>Dikarya</taxon>
        <taxon>Ascomycota</taxon>
        <taxon>Pezizomycotina</taxon>
        <taxon>Dothideomycetes</taxon>
        <taxon>Pleosporomycetidae</taxon>
        <taxon>Pleosporales</taxon>
        <taxon>Tetraplosphaeriaceae</taxon>
        <taxon>Polyplosphaeria</taxon>
    </lineage>
</organism>
<accession>A0A9P4RCR9</accession>
<gene>
    <name evidence="1" type="ORF">EJ04DRAFT_423817</name>
</gene>
<proteinExistence type="predicted"/>
<sequence>MCYILYTLHICNHWVAQPQPGNGPVLRICEEGEKMRLGGPCPQKTEHRVANRSQGMCDGCLWKKVSK</sequence>
<name>A0A9P4RCR9_9PLEO</name>
<evidence type="ECO:0000313" key="2">
    <source>
        <dbReference type="Proteomes" id="UP000799444"/>
    </source>
</evidence>
<dbReference type="OrthoDB" id="3718734at2759"/>
<evidence type="ECO:0000313" key="1">
    <source>
        <dbReference type="EMBL" id="KAF2740929.1"/>
    </source>
</evidence>
<comment type="caution">
    <text evidence="1">The sequence shown here is derived from an EMBL/GenBank/DDBJ whole genome shotgun (WGS) entry which is preliminary data.</text>
</comment>
<protein>
    <submittedName>
        <fullName evidence="1">Uncharacterized protein</fullName>
    </submittedName>
</protein>
<reference evidence="1" key="1">
    <citation type="journal article" date="2020" name="Stud. Mycol.">
        <title>101 Dothideomycetes genomes: a test case for predicting lifestyles and emergence of pathogens.</title>
        <authorList>
            <person name="Haridas S."/>
            <person name="Albert R."/>
            <person name="Binder M."/>
            <person name="Bloem J."/>
            <person name="Labutti K."/>
            <person name="Salamov A."/>
            <person name="Andreopoulos B."/>
            <person name="Baker S."/>
            <person name="Barry K."/>
            <person name="Bills G."/>
            <person name="Bluhm B."/>
            <person name="Cannon C."/>
            <person name="Castanera R."/>
            <person name="Culley D."/>
            <person name="Daum C."/>
            <person name="Ezra D."/>
            <person name="Gonzalez J."/>
            <person name="Henrissat B."/>
            <person name="Kuo A."/>
            <person name="Liang C."/>
            <person name="Lipzen A."/>
            <person name="Lutzoni F."/>
            <person name="Magnuson J."/>
            <person name="Mondo S."/>
            <person name="Nolan M."/>
            <person name="Ohm R."/>
            <person name="Pangilinan J."/>
            <person name="Park H.-J."/>
            <person name="Ramirez L."/>
            <person name="Alfaro M."/>
            <person name="Sun H."/>
            <person name="Tritt A."/>
            <person name="Yoshinaga Y."/>
            <person name="Zwiers L.-H."/>
            <person name="Turgeon B."/>
            <person name="Goodwin S."/>
            <person name="Spatafora J."/>
            <person name="Crous P."/>
            <person name="Grigoriev I."/>
        </authorList>
    </citation>
    <scope>NUCLEOTIDE SEQUENCE</scope>
    <source>
        <strain evidence="1">CBS 125425</strain>
    </source>
</reference>
<dbReference type="AlphaFoldDB" id="A0A9P4RCR9"/>